<dbReference type="Proteomes" id="UP000249748">
    <property type="component" value="Unassembled WGS sequence"/>
</dbReference>
<name>A0ACD1ILY7_9EURO</name>
<organism evidence="1 2">
    <name type="scientific">Aspergillus costaricaensis CBS 115574</name>
    <dbReference type="NCBI Taxonomy" id="1448317"/>
    <lineage>
        <taxon>Eukaryota</taxon>
        <taxon>Fungi</taxon>
        <taxon>Dikarya</taxon>
        <taxon>Ascomycota</taxon>
        <taxon>Pezizomycotina</taxon>
        <taxon>Eurotiomycetes</taxon>
        <taxon>Eurotiomycetidae</taxon>
        <taxon>Eurotiales</taxon>
        <taxon>Aspergillaceae</taxon>
        <taxon>Aspergillus</taxon>
        <taxon>Aspergillus subgen. Circumdati</taxon>
    </lineage>
</organism>
<accession>A0ACD1ILY7</accession>
<gene>
    <name evidence="1" type="ORF">BO79DRAFT_215618</name>
</gene>
<evidence type="ECO:0000313" key="2">
    <source>
        <dbReference type="Proteomes" id="UP000249748"/>
    </source>
</evidence>
<evidence type="ECO:0000313" key="1">
    <source>
        <dbReference type="EMBL" id="RAK91264.1"/>
    </source>
</evidence>
<proteinExistence type="predicted"/>
<sequence>MAEKMQMFRNIGSSVKGCTDTPCARYPFVLDIRMEEKEYRQLSSMLRASCSIHYYGTIMDHAFRCASMLGSNRMNPHYCRNTTFEGLVEDKDRVERREFVAGNSQVQTNDDGVEDNTELENEEGGNLLFEGPFDQCRHVEVKYGVCREDPEPIMTSAVDNLTVDKASPGNSRKSEADVEELSTYANSQ</sequence>
<dbReference type="EMBL" id="KZ824542">
    <property type="protein sequence ID" value="RAK91264.1"/>
    <property type="molecule type" value="Genomic_DNA"/>
</dbReference>
<keyword evidence="2" id="KW-1185">Reference proteome</keyword>
<reference evidence="1" key="1">
    <citation type="submission" date="2018-02" db="EMBL/GenBank/DDBJ databases">
        <title>The genomes of Aspergillus section Nigri reveals drivers in fungal speciation.</title>
        <authorList>
            <consortium name="DOE Joint Genome Institute"/>
            <person name="Vesth T.C."/>
            <person name="Nybo J."/>
            <person name="Theobald S."/>
            <person name="Brandl J."/>
            <person name="Frisvad J.C."/>
            <person name="Nielsen K.F."/>
            <person name="Lyhne E.K."/>
            <person name="Kogle M.E."/>
            <person name="Kuo A."/>
            <person name="Riley R."/>
            <person name="Clum A."/>
            <person name="Nolan M."/>
            <person name="Lipzen A."/>
            <person name="Salamov A."/>
            <person name="Henrissat B."/>
            <person name="Wiebenga A."/>
            <person name="De vries R.P."/>
            <person name="Grigoriev I.V."/>
            <person name="Mortensen U.H."/>
            <person name="Andersen M.R."/>
            <person name="Baker S.E."/>
        </authorList>
    </citation>
    <scope>NUCLEOTIDE SEQUENCE</scope>
    <source>
        <strain evidence="1">CBS 115574</strain>
    </source>
</reference>
<protein>
    <submittedName>
        <fullName evidence="1">Uncharacterized protein</fullName>
    </submittedName>
</protein>